<name>A0A7J8RBL6_GOSDV</name>
<keyword evidence="4" id="KW-1185">Reference proteome</keyword>
<organism evidence="3 4">
    <name type="scientific">Gossypium davidsonii</name>
    <name type="common">Davidson's cotton</name>
    <name type="synonym">Gossypium klotzschianum subsp. davidsonii</name>
    <dbReference type="NCBI Taxonomy" id="34287"/>
    <lineage>
        <taxon>Eukaryota</taxon>
        <taxon>Viridiplantae</taxon>
        <taxon>Streptophyta</taxon>
        <taxon>Embryophyta</taxon>
        <taxon>Tracheophyta</taxon>
        <taxon>Spermatophyta</taxon>
        <taxon>Magnoliopsida</taxon>
        <taxon>eudicotyledons</taxon>
        <taxon>Gunneridae</taxon>
        <taxon>Pentapetalae</taxon>
        <taxon>rosids</taxon>
        <taxon>malvids</taxon>
        <taxon>Malvales</taxon>
        <taxon>Malvaceae</taxon>
        <taxon>Malvoideae</taxon>
        <taxon>Gossypium</taxon>
    </lineage>
</organism>
<sequence>MFPNSQYNSLSSHEKHYGKPVASCSWGPNLRSRGKMYLFQFFFHSMDMERVLKGSPWTFNNHLLILCKLKRGDDPIKVPLIFTPFWVQIHDLPIELFSENLAIQLGNFIGVFLEYDGSNLGKENCNYMRVRVQIDIRKPLKRKKQVMCGGMRSYVKFKYERLLLFCFYCGRLGYNDSFCEAKMMLGVDIAEMGWDLSLRAQCRRALSMNSVWLRQKGEGKWEESWTNNRVLGLRSWDEDTKERRGKAIDPILGFNIKGGVSSLDQRKDKSWGEMEDPTGNEESGNAMTRNRRMVEFNLLSSAASKRQADWAQ</sequence>
<dbReference type="EMBL" id="JABFAC010000004">
    <property type="protein sequence ID" value="MBA0611239.1"/>
    <property type="molecule type" value="Genomic_DNA"/>
</dbReference>
<evidence type="ECO:0000313" key="4">
    <source>
        <dbReference type="Proteomes" id="UP000593561"/>
    </source>
</evidence>
<dbReference type="PANTHER" id="PTHR31286:SF153">
    <property type="entry name" value="DUF4283 DOMAIN PROTEIN"/>
    <property type="match status" value="1"/>
</dbReference>
<feature type="region of interest" description="Disordered" evidence="1">
    <location>
        <begin position="1"/>
        <end position="20"/>
    </location>
</feature>
<reference evidence="3 4" key="1">
    <citation type="journal article" date="2019" name="Genome Biol. Evol.">
        <title>Insights into the evolution of the New World diploid cottons (Gossypium, subgenus Houzingenia) based on genome sequencing.</title>
        <authorList>
            <person name="Grover C.E."/>
            <person name="Arick M.A. 2nd"/>
            <person name="Thrash A."/>
            <person name="Conover J.L."/>
            <person name="Sanders W.S."/>
            <person name="Peterson D.G."/>
            <person name="Frelichowski J.E."/>
            <person name="Scheffler J.A."/>
            <person name="Scheffler B.E."/>
            <person name="Wendel J.F."/>
        </authorList>
    </citation>
    <scope>NUCLEOTIDE SEQUENCE [LARGE SCALE GENOMIC DNA]</scope>
    <source>
        <strain evidence="3">27</strain>
        <tissue evidence="3">Leaf</tissue>
    </source>
</reference>
<evidence type="ECO:0000313" key="3">
    <source>
        <dbReference type="EMBL" id="MBA0611239.1"/>
    </source>
</evidence>
<dbReference type="AlphaFoldDB" id="A0A7J8RBL6"/>
<feature type="compositionally biased region" description="Polar residues" evidence="1">
    <location>
        <begin position="1"/>
        <end position="11"/>
    </location>
</feature>
<gene>
    <name evidence="3" type="ORF">Godav_011940</name>
</gene>
<evidence type="ECO:0000259" key="2">
    <source>
        <dbReference type="Pfam" id="PF14392"/>
    </source>
</evidence>
<dbReference type="Pfam" id="PF14392">
    <property type="entry name" value="zf-CCHC_4"/>
    <property type="match status" value="1"/>
</dbReference>
<feature type="region of interest" description="Disordered" evidence="1">
    <location>
        <begin position="263"/>
        <end position="289"/>
    </location>
</feature>
<dbReference type="InterPro" id="IPR025836">
    <property type="entry name" value="Zn_knuckle_CX2CX4HX4C"/>
</dbReference>
<dbReference type="PANTHER" id="PTHR31286">
    <property type="entry name" value="GLYCINE-RICH CELL WALL STRUCTURAL PROTEIN 1.8-LIKE"/>
    <property type="match status" value="1"/>
</dbReference>
<protein>
    <recommendedName>
        <fullName evidence="2">Zinc knuckle CX2CX4HX4C domain-containing protein</fullName>
    </recommendedName>
</protein>
<dbReference type="Proteomes" id="UP000593561">
    <property type="component" value="Unassembled WGS sequence"/>
</dbReference>
<dbReference type="InterPro" id="IPR040256">
    <property type="entry name" value="At4g02000-like"/>
</dbReference>
<proteinExistence type="predicted"/>
<evidence type="ECO:0000256" key="1">
    <source>
        <dbReference type="SAM" id="MobiDB-lite"/>
    </source>
</evidence>
<comment type="caution">
    <text evidence="3">The sequence shown here is derived from an EMBL/GenBank/DDBJ whole genome shotgun (WGS) entry which is preliminary data.</text>
</comment>
<accession>A0A7J8RBL6</accession>
<feature type="domain" description="Zinc knuckle CX2CX4HX4C" evidence="2">
    <location>
        <begin position="134"/>
        <end position="180"/>
    </location>
</feature>